<dbReference type="GeneID" id="106513404"/>
<evidence type="ECO:0000256" key="3">
    <source>
        <dbReference type="ARBA" id="ARBA00022490"/>
    </source>
</evidence>
<keyword evidence="4" id="KW-0646">Protease inhibitor</keyword>
<evidence type="ECO:0000256" key="1">
    <source>
        <dbReference type="ARBA" id="ARBA00004496"/>
    </source>
</evidence>
<dbReference type="SUPFAM" id="SSF54403">
    <property type="entry name" value="Cystatin/monellin"/>
    <property type="match status" value="1"/>
</dbReference>
<dbReference type="CDD" id="cd00042">
    <property type="entry name" value="CY"/>
    <property type="match status" value="1"/>
</dbReference>
<name>A0A2I4AQA8_AUSLI</name>
<dbReference type="KEGG" id="alim:106513404"/>
<dbReference type="OrthoDB" id="2429551at2759"/>
<dbReference type="InterPro" id="IPR018073">
    <property type="entry name" value="Prot_inh_cystat_CS"/>
</dbReference>
<evidence type="ECO:0000256" key="8">
    <source>
        <dbReference type="ARBA" id="ARBA00041437"/>
    </source>
</evidence>
<evidence type="ECO:0000256" key="6">
    <source>
        <dbReference type="ARBA" id="ARBA00022859"/>
    </source>
</evidence>
<evidence type="ECO:0000256" key="2">
    <source>
        <dbReference type="ARBA" id="ARBA00009403"/>
    </source>
</evidence>
<keyword evidence="3" id="KW-0963">Cytoplasm</keyword>
<dbReference type="GO" id="GO:0005829">
    <property type="term" value="C:cytosol"/>
    <property type="evidence" value="ECO:0007669"/>
    <property type="project" value="TreeGrafter"/>
</dbReference>
<evidence type="ECO:0000256" key="5">
    <source>
        <dbReference type="ARBA" id="ARBA00022704"/>
    </source>
</evidence>
<dbReference type="GO" id="GO:0002376">
    <property type="term" value="P:immune system process"/>
    <property type="evidence" value="ECO:0007669"/>
    <property type="project" value="UniProtKB-KW"/>
</dbReference>
<evidence type="ECO:0000313" key="11">
    <source>
        <dbReference type="RefSeq" id="XP_013857669.1"/>
    </source>
</evidence>
<dbReference type="Gene3D" id="3.10.450.10">
    <property type="match status" value="1"/>
</dbReference>
<dbReference type="Pfam" id="PF00031">
    <property type="entry name" value="Cystatin"/>
    <property type="match status" value="1"/>
</dbReference>
<dbReference type="InterPro" id="IPR046350">
    <property type="entry name" value="Cystatin_sf"/>
</dbReference>
<evidence type="ECO:0000256" key="4">
    <source>
        <dbReference type="ARBA" id="ARBA00022690"/>
    </source>
</evidence>
<dbReference type="AlphaFoldDB" id="A0A2I4AQA8"/>
<protein>
    <recommendedName>
        <fullName evidence="7">Cystatin-B</fullName>
    </recommendedName>
    <alternativeName>
        <fullName evidence="8">Stefin-B</fullName>
    </alternativeName>
</protein>
<dbReference type="InParanoid" id="A0A2I4AQA8"/>
<dbReference type="STRING" id="52670.A0A2I4AQA8"/>
<dbReference type="PRINTS" id="PR00295">
    <property type="entry name" value="STEFINA"/>
</dbReference>
<organism evidence="10 11">
    <name type="scientific">Austrofundulus limnaeus</name>
    <name type="common">Annual killifish</name>
    <dbReference type="NCBI Taxonomy" id="52670"/>
    <lineage>
        <taxon>Eukaryota</taxon>
        <taxon>Metazoa</taxon>
        <taxon>Chordata</taxon>
        <taxon>Craniata</taxon>
        <taxon>Vertebrata</taxon>
        <taxon>Euteleostomi</taxon>
        <taxon>Actinopterygii</taxon>
        <taxon>Neopterygii</taxon>
        <taxon>Teleostei</taxon>
        <taxon>Neoteleostei</taxon>
        <taxon>Acanthomorphata</taxon>
        <taxon>Ovalentaria</taxon>
        <taxon>Atherinomorphae</taxon>
        <taxon>Cyprinodontiformes</taxon>
        <taxon>Rivulidae</taxon>
        <taxon>Austrofundulus</taxon>
    </lineage>
</organism>
<dbReference type="InterPro" id="IPR001713">
    <property type="entry name" value="Prot_inh_stefin"/>
</dbReference>
<evidence type="ECO:0000259" key="9">
    <source>
        <dbReference type="SMART" id="SM00043"/>
    </source>
</evidence>
<keyword evidence="5" id="KW-0789">Thiol protease inhibitor</keyword>
<evidence type="ECO:0000256" key="7">
    <source>
        <dbReference type="ARBA" id="ARBA00040677"/>
    </source>
</evidence>
<keyword evidence="6" id="KW-0391">Immunity</keyword>
<dbReference type="GO" id="GO:0071220">
    <property type="term" value="P:cellular response to bacterial lipoprotein"/>
    <property type="evidence" value="ECO:0007669"/>
    <property type="project" value="UniProtKB-ARBA"/>
</dbReference>
<sequence>MPMCGGTTEVKDADENVQQICDQVKSKVEQKAGKTYDVFTAKKYKTQLVAGTNYFIKVHVGGEDHIHVRVWKKLPCQGEEVELSAVQHSKTHEDPIEYF</sequence>
<reference evidence="11" key="1">
    <citation type="submission" date="2025-08" db="UniProtKB">
        <authorList>
            <consortium name="RefSeq"/>
        </authorList>
    </citation>
    <scope>IDENTIFICATION</scope>
</reference>
<dbReference type="PROSITE" id="PS00287">
    <property type="entry name" value="CYSTATIN"/>
    <property type="match status" value="1"/>
</dbReference>
<dbReference type="InterPro" id="IPR000010">
    <property type="entry name" value="Cystatin_dom"/>
</dbReference>
<comment type="subcellular location">
    <subcellularLocation>
        <location evidence="1">Cytoplasm</location>
    </subcellularLocation>
</comment>
<keyword evidence="10" id="KW-1185">Reference proteome</keyword>
<dbReference type="Proteomes" id="UP000192220">
    <property type="component" value="Unplaced"/>
</dbReference>
<proteinExistence type="inferred from homology"/>
<dbReference type="FunFam" id="3.10.450.10:FF:000001">
    <property type="entry name" value="Cystatin-A"/>
    <property type="match status" value="1"/>
</dbReference>
<feature type="domain" description="Cystatin" evidence="9">
    <location>
        <begin position="2"/>
        <end position="99"/>
    </location>
</feature>
<dbReference type="PANTHER" id="PTHR11414:SF21">
    <property type="entry name" value="CYSTATIN 14A, TANDEM DUPLICATE 1-RELATED"/>
    <property type="match status" value="1"/>
</dbReference>
<comment type="similarity">
    <text evidence="2">Belongs to the cystatin family.</text>
</comment>
<gene>
    <name evidence="11" type="primary">LOC106513404</name>
</gene>
<accession>A0A2I4AQA8</accession>
<dbReference type="SMART" id="SM00043">
    <property type="entry name" value="CY"/>
    <property type="match status" value="1"/>
</dbReference>
<dbReference type="GO" id="GO:0004869">
    <property type="term" value="F:cysteine-type endopeptidase inhibitor activity"/>
    <property type="evidence" value="ECO:0007669"/>
    <property type="project" value="UniProtKB-KW"/>
</dbReference>
<evidence type="ECO:0000313" key="10">
    <source>
        <dbReference type="Proteomes" id="UP000192220"/>
    </source>
</evidence>
<dbReference type="FunCoup" id="A0A2I4AQA8">
    <property type="interactions" value="1383"/>
</dbReference>
<dbReference type="PANTHER" id="PTHR11414">
    <property type="entry name" value="CYSTATIN FAMILY MEMBER"/>
    <property type="match status" value="1"/>
</dbReference>
<dbReference type="RefSeq" id="XP_013857669.1">
    <property type="nucleotide sequence ID" value="XM_014002215.1"/>
</dbReference>